<evidence type="ECO:0000256" key="2">
    <source>
        <dbReference type="ARBA" id="ARBA00012438"/>
    </source>
</evidence>
<dbReference type="SUPFAM" id="SSF47384">
    <property type="entry name" value="Homodimeric domain of signal transducing histidine kinase"/>
    <property type="match status" value="1"/>
</dbReference>
<keyword evidence="4" id="KW-0808">Transferase</keyword>
<dbReference type="InterPro" id="IPR005467">
    <property type="entry name" value="His_kinase_dom"/>
</dbReference>
<proteinExistence type="predicted"/>
<evidence type="ECO:0000256" key="6">
    <source>
        <dbReference type="ARBA" id="ARBA00022777"/>
    </source>
</evidence>
<dbReference type="AlphaFoldDB" id="A0A3Q9RK06"/>
<evidence type="ECO:0000256" key="4">
    <source>
        <dbReference type="ARBA" id="ARBA00022679"/>
    </source>
</evidence>
<dbReference type="InterPro" id="IPR003661">
    <property type="entry name" value="HisK_dim/P_dom"/>
</dbReference>
<dbReference type="PRINTS" id="PR00344">
    <property type="entry name" value="BCTRLSENSOR"/>
</dbReference>
<dbReference type="GO" id="GO:0000155">
    <property type="term" value="F:phosphorelay sensor kinase activity"/>
    <property type="evidence" value="ECO:0007669"/>
    <property type="project" value="InterPro"/>
</dbReference>
<name>A0A3Q9RK06_9BACI</name>
<keyword evidence="6 11" id="KW-0418">Kinase</keyword>
<dbReference type="InterPro" id="IPR003594">
    <property type="entry name" value="HATPase_dom"/>
</dbReference>
<sequence length="520" mass="59484">MKMKPDQITPMESESNAHLRQLASVGKIAAGIAHEVKNPLTAVKGFLQLLQQESSNQYIDIAHSELDNALTTLNNLLQVSKPDLEFEEYQTIHLSVELESILNLFQDKMYDITIITDFKNNDVTIVGKKSQFKKAFFNLIKNAFESMDGEGTLMIMHESVNNEVIVTIQDTGVGIPKDKLDLLGTPFFTTKDLGTGLGLTQVFSVIYQHGGRIVVDSEENQGTTFTIKIPQLNKKCNQGVKNLNLKFEENYCIKNFFFENRKVFEERLLEEAINVKGKIEEIRQIGNINLLDNAHKLVLFVVEEREHELISFAKQEGVAWAKYSLTLAFKLEWIQAIRRTLWDFLYHFDLLNKTEVDRVTFFMLEKSINKSIDLFLTYFFISYSTYKDELLDKQRNLVENLSVPIIPINDKICILPLIGMIDYLRISTIQDKVLTEIETHHIETLIIDLSGITPMEQEITNNFIKIIDGISMMGCKLIITGMRTEIVRSFTGLGISINHQAEFKGTLQLALNDFFTEKSQ</sequence>
<evidence type="ECO:0000259" key="10">
    <source>
        <dbReference type="PROSITE" id="PS50801"/>
    </source>
</evidence>
<dbReference type="PROSITE" id="PS50801">
    <property type="entry name" value="STAS"/>
    <property type="match status" value="1"/>
</dbReference>
<dbReference type="SMART" id="SM00388">
    <property type="entry name" value="HisKA"/>
    <property type="match status" value="1"/>
</dbReference>
<dbReference type="SMART" id="SM00387">
    <property type="entry name" value="HATPase_c"/>
    <property type="match status" value="1"/>
</dbReference>
<keyword evidence="8" id="KW-0902">Two-component regulatory system</keyword>
<feature type="domain" description="STAS" evidence="10">
    <location>
        <begin position="402"/>
        <end position="514"/>
    </location>
</feature>
<keyword evidence="5" id="KW-0547">Nucleotide-binding</keyword>
<dbReference type="KEGG" id="pasa:BAOM_0687"/>
<dbReference type="RefSeq" id="WP_257467591.1">
    <property type="nucleotide sequence ID" value="NZ_CP026095.1"/>
</dbReference>
<dbReference type="SUPFAM" id="SSF52091">
    <property type="entry name" value="SpoIIaa-like"/>
    <property type="match status" value="1"/>
</dbReference>
<dbReference type="Gene3D" id="1.10.287.130">
    <property type="match status" value="1"/>
</dbReference>
<dbReference type="Pfam" id="PF02518">
    <property type="entry name" value="HATPase_c"/>
    <property type="match status" value="1"/>
</dbReference>
<dbReference type="CDD" id="cd07041">
    <property type="entry name" value="STAS_RsbR_RsbS_like"/>
    <property type="match status" value="1"/>
</dbReference>
<dbReference type="GO" id="GO:0005524">
    <property type="term" value="F:ATP binding"/>
    <property type="evidence" value="ECO:0007669"/>
    <property type="project" value="UniProtKB-KW"/>
</dbReference>
<dbReference type="Pfam" id="PF00512">
    <property type="entry name" value="HisKA"/>
    <property type="match status" value="1"/>
</dbReference>
<dbReference type="InterPro" id="IPR036097">
    <property type="entry name" value="HisK_dim/P_sf"/>
</dbReference>
<dbReference type="PANTHER" id="PTHR43065:SF46">
    <property type="entry name" value="C4-DICARBOXYLATE TRANSPORT SENSOR PROTEIN DCTB"/>
    <property type="match status" value="1"/>
</dbReference>
<evidence type="ECO:0000256" key="8">
    <source>
        <dbReference type="ARBA" id="ARBA00023012"/>
    </source>
</evidence>
<dbReference type="Gene3D" id="3.30.565.10">
    <property type="entry name" value="Histidine kinase-like ATPase, C-terminal domain"/>
    <property type="match status" value="1"/>
</dbReference>
<dbReference type="CDD" id="cd00082">
    <property type="entry name" value="HisKA"/>
    <property type="match status" value="1"/>
</dbReference>
<dbReference type="Proteomes" id="UP000283095">
    <property type="component" value="Chromosome"/>
</dbReference>
<reference evidence="11 12" key="1">
    <citation type="submission" date="2018-01" db="EMBL/GenBank/DDBJ databases">
        <title>Bacillus asahii Genome sequencing and assembly.</title>
        <authorList>
            <person name="Jiang H."/>
            <person name="Feng Y."/>
            <person name="Zhao F."/>
            <person name="Lin X."/>
        </authorList>
    </citation>
    <scope>NUCLEOTIDE SEQUENCE [LARGE SCALE GENOMIC DNA]</scope>
    <source>
        <strain evidence="11 12">OM18</strain>
    </source>
</reference>
<dbReference type="InterPro" id="IPR036890">
    <property type="entry name" value="HATPase_C_sf"/>
</dbReference>
<gene>
    <name evidence="11" type="ORF">BAOM_0687</name>
</gene>
<dbReference type="InterPro" id="IPR002645">
    <property type="entry name" value="STAS_dom"/>
</dbReference>
<evidence type="ECO:0000256" key="7">
    <source>
        <dbReference type="ARBA" id="ARBA00022840"/>
    </source>
</evidence>
<evidence type="ECO:0000313" key="11">
    <source>
        <dbReference type="EMBL" id="AZV41319.1"/>
    </source>
</evidence>
<dbReference type="PROSITE" id="PS50109">
    <property type="entry name" value="HIS_KIN"/>
    <property type="match status" value="1"/>
</dbReference>
<keyword evidence="7" id="KW-0067">ATP-binding</keyword>
<dbReference type="EC" id="2.7.13.3" evidence="2"/>
<evidence type="ECO:0000256" key="5">
    <source>
        <dbReference type="ARBA" id="ARBA00022741"/>
    </source>
</evidence>
<evidence type="ECO:0000256" key="3">
    <source>
        <dbReference type="ARBA" id="ARBA00022553"/>
    </source>
</evidence>
<dbReference type="PANTHER" id="PTHR43065">
    <property type="entry name" value="SENSOR HISTIDINE KINASE"/>
    <property type="match status" value="1"/>
</dbReference>
<dbReference type="SUPFAM" id="SSF55874">
    <property type="entry name" value="ATPase domain of HSP90 chaperone/DNA topoisomerase II/histidine kinase"/>
    <property type="match status" value="1"/>
</dbReference>
<feature type="domain" description="Histidine kinase" evidence="9">
    <location>
        <begin position="31"/>
        <end position="233"/>
    </location>
</feature>
<accession>A0A3Q9RK06</accession>
<dbReference type="Pfam" id="PF01740">
    <property type="entry name" value="STAS"/>
    <property type="match status" value="1"/>
</dbReference>
<organism evidence="11 12">
    <name type="scientific">Peribacillus asahii</name>
    <dbReference type="NCBI Taxonomy" id="228899"/>
    <lineage>
        <taxon>Bacteria</taxon>
        <taxon>Bacillati</taxon>
        <taxon>Bacillota</taxon>
        <taxon>Bacilli</taxon>
        <taxon>Bacillales</taxon>
        <taxon>Bacillaceae</taxon>
        <taxon>Peribacillus</taxon>
    </lineage>
</organism>
<comment type="catalytic activity">
    <reaction evidence="1">
        <text>ATP + protein L-histidine = ADP + protein N-phospho-L-histidine.</text>
        <dbReference type="EC" id="2.7.13.3"/>
    </reaction>
</comment>
<dbReference type="Gene3D" id="3.30.750.24">
    <property type="entry name" value="STAS domain"/>
    <property type="match status" value="1"/>
</dbReference>
<evidence type="ECO:0000313" key="12">
    <source>
        <dbReference type="Proteomes" id="UP000283095"/>
    </source>
</evidence>
<dbReference type="CDD" id="cd00075">
    <property type="entry name" value="HATPase"/>
    <property type="match status" value="1"/>
</dbReference>
<keyword evidence="3" id="KW-0597">Phosphoprotein</keyword>
<evidence type="ECO:0000259" key="9">
    <source>
        <dbReference type="PROSITE" id="PS50109"/>
    </source>
</evidence>
<dbReference type="EMBL" id="CP026095">
    <property type="protein sequence ID" value="AZV41319.1"/>
    <property type="molecule type" value="Genomic_DNA"/>
</dbReference>
<protein>
    <recommendedName>
        <fullName evidence="2">histidine kinase</fullName>
        <ecNumber evidence="2">2.7.13.3</ecNumber>
    </recommendedName>
</protein>
<evidence type="ECO:0000256" key="1">
    <source>
        <dbReference type="ARBA" id="ARBA00000085"/>
    </source>
</evidence>
<dbReference type="InterPro" id="IPR036513">
    <property type="entry name" value="STAS_dom_sf"/>
</dbReference>
<dbReference type="InterPro" id="IPR004358">
    <property type="entry name" value="Sig_transdc_His_kin-like_C"/>
</dbReference>